<dbReference type="AlphaFoldDB" id="A0A1Y1QXJ4"/>
<reference evidence="2 3" key="1">
    <citation type="submission" date="2017-01" db="EMBL/GenBank/DDBJ databases">
        <title>Novel large sulfur bacteria in the metagenomes of groundwater-fed chemosynthetic microbial mats in the Lake Huron basin.</title>
        <authorList>
            <person name="Sharrar A.M."/>
            <person name="Flood B.E."/>
            <person name="Bailey J.V."/>
            <person name="Jones D.S."/>
            <person name="Biddanda B."/>
            <person name="Ruberg S.A."/>
            <person name="Marcus D.N."/>
            <person name="Dick G.J."/>
        </authorList>
    </citation>
    <scope>NUCLEOTIDE SEQUENCE [LARGE SCALE GENOMIC DNA]</scope>
    <source>
        <strain evidence="2">A8</strain>
    </source>
</reference>
<proteinExistence type="predicted"/>
<dbReference type="EMBL" id="MTEJ01000011">
    <property type="protein sequence ID" value="OQX15726.1"/>
    <property type="molecule type" value="Genomic_DNA"/>
</dbReference>
<keyword evidence="1" id="KW-0472">Membrane</keyword>
<name>A0A1Y1QXJ4_9GAMM</name>
<dbReference type="Proteomes" id="UP000192491">
    <property type="component" value="Unassembled WGS sequence"/>
</dbReference>
<feature type="transmembrane region" description="Helical" evidence="1">
    <location>
        <begin position="35"/>
        <end position="55"/>
    </location>
</feature>
<comment type="caution">
    <text evidence="2">The sequence shown here is derived from an EMBL/GenBank/DDBJ whole genome shotgun (WGS) entry which is preliminary data.</text>
</comment>
<feature type="transmembrane region" description="Helical" evidence="1">
    <location>
        <begin position="256"/>
        <end position="278"/>
    </location>
</feature>
<keyword evidence="1" id="KW-1133">Transmembrane helix</keyword>
<evidence type="ECO:0000313" key="3">
    <source>
        <dbReference type="Proteomes" id="UP000192491"/>
    </source>
</evidence>
<accession>A0A1Y1QXJ4</accession>
<protein>
    <submittedName>
        <fullName evidence="2">Uncharacterized protein</fullName>
    </submittedName>
</protein>
<sequence length="696" mass="76026">MQNLFKTSSAGNNDAIFSDKQRAIKTYQLMQWAKWATFGLYIVAVFMLYVSDVWGIGTFIEQKSNDWVALIVFSVIAFILAFFLASSKEAVYEDIAIHRSEGYKLKPAQILALILFLSSGLLFELFSTSNNQQHITNAAAESSSMMKEVTGSSVALSTGSTALTRDLQAAQMRLADCQVRMEKALASGKKFDCAQSEANLAAVRESMAISNQLAQQTNAAALNAKTDAMLKVREHYDKPMFKEIGKVAGGDNNTGMMIVIGVLIFIFECQHIMALFAYANALRRIKGKGGNIASDKPRSTQDAYNVSPALSAFDSAKMTVSEYAAKVEAGLKASPEVIANEYGRAQYARDQMAETMGNAAKTVGDKLDSMAGKPDQKFLNEMLSTIKFQLLRSELEPTAESLYPAVYKTLYDAGYETPRKTVMKLAAHLLEHLAMKDNVLVKRGNEYQLSPRWHSDAPEIKEATGFKQSPDQAANVSKLYQDGLNDHAAGKVFNNESPTPPIKSLSVSETINALLDSVKKSGAKTEADIRAAVFDGYSKLFNPADLDDGDLLKVAAKIAKTMPAQSSAMPTPSTMPVQRSDYARIAEQGGIGAQSETMPAQSEVVELTGTAKQIEADLYPEWLEQVKTGEITPAAQHCKQFISKRTKNKDAAIGITAPEMGRIWLSWQDRASNDGVLTANPKYQAGNRQPKYLKAA</sequence>
<gene>
    <name evidence="2" type="ORF">BWK73_05825</name>
</gene>
<organism evidence="2 3">
    <name type="scientific">Thiothrix lacustris</name>
    <dbReference type="NCBI Taxonomy" id="525917"/>
    <lineage>
        <taxon>Bacteria</taxon>
        <taxon>Pseudomonadati</taxon>
        <taxon>Pseudomonadota</taxon>
        <taxon>Gammaproteobacteria</taxon>
        <taxon>Thiotrichales</taxon>
        <taxon>Thiotrichaceae</taxon>
        <taxon>Thiothrix</taxon>
    </lineage>
</organism>
<keyword evidence="1" id="KW-0812">Transmembrane</keyword>
<evidence type="ECO:0000256" key="1">
    <source>
        <dbReference type="SAM" id="Phobius"/>
    </source>
</evidence>
<evidence type="ECO:0000313" key="2">
    <source>
        <dbReference type="EMBL" id="OQX15726.1"/>
    </source>
</evidence>
<feature type="transmembrane region" description="Helical" evidence="1">
    <location>
        <begin position="67"/>
        <end position="87"/>
    </location>
</feature>